<dbReference type="EMBL" id="JACHIP010000001">
    <property type="protein sequence ID" value="MBB5055997.1"/>
    <property type="molecule type" value="Genomic_DNA"/>
</dbReference>
<feature type="transmembrane region" description="Helical" evidence="1">
    <location>
        <begin position="144"/>
        <end position="163"/>
    </location>
</feature>
<sequence length="258" mass="28636">MHLSSLDRLFWALSFFGHCILLGVLLIRNRASAFPVFTTLICVNIVRTIVLFFTLRYGSKGEYFYTYWTLAFVDLALQLAIAYELATHVFQPLGAWAPDVRKSFIALAATSVALAAGLAWLAAPPAKTLRLAIVIRGDLFASALMSEIFVAMIALSVTLGLPWRTHVARIAQGLGLYSLYGIFMDAAHTFFPADNIHRLLSESQIGLYLICLTYWSVTLAMEEPVPRKLPSELHEELRALQERAALVLRSLRTTASAS</sequence>
<comment type="caution">
    <text evidence="2">The sequence shown here is derived from an EMBL/GenBank/DDBJ whole genome shotgun (WGS) entry which is preliminary data.</text>
</comment>
<proteinExistence type="predicted"/>
<keyword evidence="1" id="KW-1133">Transmembrane helix</keyword>
<feature type="transmembrane region" description="Helical" evidence="1">
    <location>
        <begin position="103"/>
        <end position="123"/>
    </location>
</feature>
<organism evidence="2 3">
    <name type="scientific">Granulicella aggregans</name>
    <dbReference type="NCBI Taxonomy" id="474949"/>
    <lineage>
        <taxon>Bacteria</taxon>
        <taxon>Pseudomonadati</taxon>
        <taxon>Acidobacteriota</taxon>
        <taxon>Terriglobia</taxon>
        <taxon>Terriglobales</taxon>
        <taxon>Acidobacteriaceae</taxon>
        <taxon>Granulicella</taxon>
    </lineage>
</organism>
<gene>
    <name evidence="2" type="ORF">HDF16_000666</name>
</gene>
<keyword evidence="1" id="KW-0472">Membrane</keyword>
<dbReference type="RefSeq" id="WP_184213709.1">
    <property type="nucleotide sequence ID" value="NZ_JACHIP010000001.1"/>
</dbReference>
<reference evidence="2 3" key="1">
    <citation type="submission" date="2020-08" db="EMBL/GenBank/DDBJ databases">
        <title>Genomic Encyclopedia of Type Strains, Phase IV (KMG-V): Genome sequencing to study the core and pangenomes of soil and plant-associated prokaryotes.</title>
        <authorList>
            <person name="Whitman W."/>
        </authorList>
    </citation>
    <scope>NUCLEOTIDE SEQUENCE [LARGE SCALE GENOMIC DNA]</scope>
    <source>
        <strain evidence="2 3">M8UP14</strain>
    </source>
</reference>
<keyword evidence="3" id="KW-1185">Reference proteome</keyword>
<keyword evidence="1" id="KW-0812">Transmembrane</keyword>
<dbReference type="Proteomes" id="UP000540989">
    <property type="component" value="Unassembled WGS sequence"/>
</dbReference>
<evidence type="ECO:0000313" key="2">
    <source>
        <dbReference type="EMBL" id="MBB5055997.1"/>
    </source>
</evidence>
<protein>
    <submittedName>
        <fullName evidence="2">Uncharacterized protein</fullName>
    </submittedName>
</protein>
<accession>A0A7W8E206</accession>
<evidence type="ECO:0000313" key="3">
    <source>
        <dbReference type="Proteomes" id="UP000540989"/>
    </source>
</evidence>
<name>A0A7W8E206_9BACT</name>
<evidence type="ECO:0000256" key="1">
    <source>
        <dbReference type="SAM" id="Phobius"/>
    </source>
</evidence>
<feature type="transmembrane region" description="Helical" evidence="1">
    <location>
        <begin position="9"/>
        <end position="27"/>
    </location>
</feature>
<feature type="transmembrane region" description="Helical" evidence="1">
    <location>
        <begin position="65"/>
        <end position="83"/>
    </location>
</feature>
<feature type="transmembrane region" description="Helical" evidence="1">
    <location>
        <begin position="33"/>
        <end position="53"/>
    </location>
</feature>
<dbReference type="AlphaFoldDB" id="A0A7W8E206"/>